<feature type="domain" description="DAGKc" evidence="11">
    <location>
        <begin position="325"/>
        <end position="453"/>
    </location>
</feature>
<evidence type="ECO:0000313" key="12">
    <source>
        <dbReference type="EMBL" id="GGZ40783.1"/>
    </source>
</evidence>
<feature type="region of interest" description="Disordered" evidence="9">
    <location>
        <begin position="570"/>
        <end position="603"/>
    </location>
</feature>
<feature type="compositionally biased region" description="Low complexity" evidence="9">
    <location>
        <begin position="28"/>
        <end position="63"/>
    </location>
</feature>
<feature type="transmembrane region" description="Helical" evidence="10">
    <location>
        <begin position="93"/>
        <end position="115"/>
    </location>
</feature>
<dbReference type="InterPro" id="IPR000326">
    <property type="entry name" value="PAP2/HPO"/>
</dbReference>
<keyword evidence="5" id="KW-0418">Kinase</keyword>
<keyword evidence="3" id="KW-0808">Transferase</keyword>
<keyword evidence="7" id="KW-0444">Lipid biosynthesis</keyword>
<dbReference type="SUPFAM" id="SSF111331">
    <property type="entry name" value="NAD kinase/diacylglycerol kinase-like"/>
    <property type="match status" value="1"/>
</dbReference>
<dbReference type="EMBL" id="BMUW01000001">
    <property type="protein sequence ID" value="GGZ40783.1"/>
    <property type="molecule type" value="Genomic_DNA"/>
</dbReference>
<dbReference type="Gene3D" id="1.20.144.10">
    <property type="entry name" value="Phosphatidic acid phosphatase type 2/haloperoxidase"/>
    <property type="match status" value="1"/>
</dbReference>
<sequence length="651" mass="66828">MGTSVPARDTSGTGEADRSGRPAEADRNVGAAGAVGNGPSRGADSTTATATGGNGRPAAPTGNDEPGRSGRRGAPVPPRPGHSPALSTGVPRAAARIGAFAVCQAAVIAGFGLLITGPAREFWPMTAEDTAVEALEDARTTTLDTASTIASALGDTATVVGLTLLACLALVLVPRLPRWREAVFLAVGVSLQSMIFVLITASVDRTRPDVERMDDSPPTSSYTSGHTGAATALYAGLAVLVLSRVRAPWRKPLAALLLLLPLLVGLARLYRGMHHPTDVAGGLANGALSLFVVGRAVLPGHSWVGRPPADAMDIAVAAAEERPAPAQKQLTVIVNPTVTDEATQEQLRLVLAQHGYRDTPFVATTAEDTGGGQTAEALRAGTELIVVCGGDGTVRAVADALAGTGVPLVLVPSGTGNLLARHLHLPLRPAEALAAGLTGEPRALDLGRIEGDGFPAVHFTAMAGAGLDATMLEETSDRAKSVLGWPAYVLAGAKGLRTPRMRLTVRLDGGPELRRTARMVLLANIGTVQAGAAPVPAAKPDDGLLDLAVFDPRGAGGWLRAAGVLLRAKRRGAGGPDTRRTDTGGGRTSDPSRSAPGDGGPVEFHTFRRAELAFARPQSREIDGDPVGPGLRLTAEVRPGALTVMLPARER</sequence>
<proteinExistence type="inferred from homology"/>
<feature type="transmembrane region" description="Helical" evidence="10">
    <location>
        <begin position="182"/>
        <end position="203"/>
    </location>
</feature>
<comment type="cofactor">
    <cofactor evidence="1">
        <name>Mg(2+)</name>
        <dbReference type="ChEBI" id="CHEBI:18420"/>
    </cofactor>
</comment>
<keyword evidence="7" id="KW-0443">Lipid metabolism</keyword>
<dbReference type="SUPFAM" id="SSF48317">
    <property type="entry name" value="Acid phosphatase/Vanadium-dependent haloperoxidase"/>
    <property type="match status" value="1"/>
</dbReference>
<dbReference type="Pfam" id="PF19279">
    <property type="entry name" value="YegS_C"/>
    <property type="match status" value="1"/>
</dbReference>
<evidence type="ECO:0000313" key="13">
    <source>
        <dbReference type="Proteomes" id="UP000624183"/>
    </source>
</evidence>
<dbReference type="SMART" id="SM00046">
    <property type="entry name" value="DAGKc"/>
    <property type="match status" value="1"/>
</dbReference>
<keyword evidence="10" id="KW-1133">Transmembrane helix</keyword>
<evidence type="ECO:0000256" key="3">
    <source>
        <dbReference type="ARBA" id="ARBA00022679"/>
    </source>
</evidence>
<evidence type="ECO:0000256" key="8">
    <source>
        <dbReference type="ARBA" id="ARBA00023264"/>
    </source>
</evidence>
<dbReference type="Gene3D" id="2.60.200.40">
    <property type="match status" value="1"/>
</dbReference>
<dbReference type="InterPro" id="IPR036938">
    <property type="entry name" value="PAP2/HPO_sf"/>
</dbReference>
<keyword evidence="7" id="KW-0594">Phospholipid biosynthesis</keyword>
<dbReference type="InterPro" id="IPR050187">
    <property type="entry name" value="Lipid_Phosphate_FormReg"/>
</dbReference>
<organism evidence="12 13">
    <name type="scientific">Streptomyces rubiginosohelvolus</name>
    <dbReference type="NCBI Taxonomy" id="67362"/>
    <lineage>
        <taxon>Bacteria</taxon>
        <taxon>Bacillati</taxon>
        <taxon>Actinomycetota</taxon>
        <taxon>Actinomycetes</taxon>
        <taxon>Kitasatosporales</taxon>
        <taxon>Streptomycetaceae</taxon>
        <taxon>Streptomyces</taxon>
    </lineage>
</organism>
<feature type="transmembrane region" description="Helical" evidence="10">
    <location>
        <begin position="223"/>
        <end position="242"/>
    </location>
</feature>
<evidence type="ECO:0000256" key="4">
    <source>
        <dbReference type="ARBA" id="ARBA00022741"/>
    </source>
</evidence>
<evidence type="ECO:0000256" key="9">
    <source>
        <dbReference type="SAM" id="MobiDB-lite"/>
    </source>
</evidence>
<dbReference type="InterPro" id="IPR017438">
    <property type="entry name" value="ATP-NAD_kinase_N"/>
</dbReference>
<keyword evidence="8" id="KW-1208">Phospholipid metabolism</keyword>
<accession>A0ABQ3BET0</accession>
<evidence type="ECO:0000256" key="6">
    <source>
        <dbReference type="ARBA" id="ARBA00022840"/>
    </source>
</evidence>
<reference evidence="13" key="1">
    <citation type="journal article" date="2019" name="Int. J. Syst. Evol. Microbiol.">
        <title>The Global Catalogue of Microorganisms (GCM) 10K type strain sequencing project: providing services to taxonomists for standard genome sequencing and annotation.</title>
        <authorList>
            <consortium name="The Broad Institute Genomics Platform"/>
            <consortium name="The Broad Institute Genome Sequencing Center for Infectious Disease"/>
            <person name="Wu L."/>
            <person name="Ma J."/>
        </authorList>
    </citation>
    <scope>NUCLEOTIDE SEQUENCE [LARGE SCALE GENOMIC DNA]</scope>
    <source>
        <strain evidence="13">JCM 4602</strain>
    </source>
</reference>
<evidence type="ECO:0000256" key="7">
    <source>
        <dbReference type="ARBA" id="ARBA00023209"/>
    </source>
</evidence>
<evidence type="ECO:0000256" key="2">
    <source>
        <dbReference type="ARBA" id="ARBA00005983"/>
    </source>
</evidence>
<dbReference type="PANTHER" id="PTHR12358:SF54">
    <property type="entry name" value="SPHINGOSINE KINASE RELATED PROTEIN"/>
    <property type="match status" value="1"/>
</dbReference>
<comment type="similarity">
    <text evidence="2">Belongs to the diacylglycerol/lipid kinase family.</text>
</comment>
<keyword evidence="10" id="KW-0812">Transmembrane</keyword>
<evidence type="ECO:0000256" key="1">
    <source>
        <dbReference type="ARBA" id="ARBA00001946"/>
    </source>
</evidence>
<dbReference type="Proteomes" id="UP000624183">
    <property type="component" value="Unassembled WGS sequence"/>
</dbReference>
<dbReference type="PROSITE" id="PS50146">
    <property type="entry name" value="DAGK"/>
    <property type="match status" value="1"/>
</dbReference>
<dbReference type="Pfam" id="PF00781">
    <property type="entry name" value="DAGK_cat"/>
    <property type="match status" value="1"/>
</dbReference>
<dbReference type="InterPro" id="IPR045540">
    <property type="entry name" value="YegS/DAGK_C"/>
</dbReference>
<dbReference type="InterPro" id="IPR016064">
    <property type="entry name" value="NAD/diacylglycerol_kinase_sf"/>
</dbReference>
<keyword evidence="6" id="KW-0067">ATP-binding</keyword>
<keyword evidence="4" id="KW-0547">Nucleotide-binding</keyword>
<dbReference type="Gene3D" id="3.40.50.10330">
    <property type="entry name" value="Probable inorganic polyphosphate/atp-NAD kinase, domain 1"/>
    <property type="match status" value="1"/>
</dbReference>
<feature type="region of interest" description="Disordered" evidence="9">
    <location>
        <begin position="1"/>
        <end position="89"/>
    </location>
</feature>
<dbReference type="InterPro" id="IPR001206">
    <property type="entry name" value="Diacylglycerol_kinase_cat_dom"/>
</dbReference>
<dbReference type="Pfam" id="PF01569">
    <property type="entry name" value="PAP2"/>
    <property type="match status" value="1"/>
</dbReference>
<protein>
    <recommendedName>
        <fullName evidence="11">DAGKc domain-containing protein</fullName>
    </recommendedName>
</protein>
<feature type="compositionally biased region" description="Basic and acidic residues" evidence="9">
    <location>
        <begin position="15"/>
        <end position="27"/>
    </location>
</feature>
<comment type="caution">
    <text evidence="12">The sequence shown here is derived from an EMBL/GenBank/DDBJ whole genome shotgun (WGS) entry which is preliminary data.</text>
</comment>
<feature type="transmembrane region" description="Helical" evidence="10">
    <location>
        <begin position="149"/>
        <end position="173"/>
    </location>
</feature>
<keyword evidence="13" id="KW-1185">Reference proteome</keyword>
<gene>
    <name evidence="12" type="ORF">GCM10010328_13990</name>
</gene>
<keyword evidence="10" id="KW-0472">Membrane</keyword>
<feature type="transmembrane region" description="Helical" evidence="10">
    <location>
        <begin position="254"/>
        <end position="273"/>
    </location>
</feature>
<dbReference type="PANTHER" id="PTHR12358">
    <property type="entry name" value="SPHINGOSINE KINASE"/>
    <property type="match status" value="1"/>
</dbReference>
<name>A0ABQ3BET0_9ACTN</name>
<evidence type="ECO:0000256" key="10">
    <source>
        <dbReference type="SAM" id="Phobius"/>
    </source>
</evidence>
<dbReference type="SMART" id="SM00014">
    <property type="entry name" value="acidPPc"/>
    <property type="match status" value="1"/>
</dbReference>
<evidence type="ECO:0000259" key="11">
    <source>
        <dbReference type="PROSITE" id="PS50146"/>
    </source>
</evidence>
<evidence type="ECO:0000256" key="5">
    <source>
        <dbReference type="ARBA" id="ARBA00022777"/>
    </source>
</evidence>